<dbReference type="AlphaFoldDB" id="A0A2M8KT09"/>
<evidence type="ECO:0000256" key="4">
    <source>
        <dbReference type="ARBA" id="ARBA00022679"/>
    </source>
</evidence>
<feature type="transmembrane region" description="Helical" evidence="8">
    <location>
        <begin position="111"/>
        <end position="132"/>
    </location>
</feature>
<evidence type="ECO:0000256" key="2">
    <source>
        <dbReference type="ARBA" id="ARBA00022475"/>
    </source>
</evidence>
<organism evidence="9 10">
    <name type="scientific">Candidatus Roizmanbacteria bacterium CG10_big_fil_rev_8_21_14_0_10_39_6</name>
    <dbReference type="NCBI Taxonomy" id="1974853"/>
    <lineage>
        <taxon>Bacteria</taxon>
        <taxon>Candidatus Roizmaniibacteriota</taxon>
    </lineage>
</organism>
<dbReference type="Proteomes" id="UP000229554">
    <property type="component" value="Unassembled WGS sequence"/>
</dbReference>
<feature type="transmembrane region" description="Helical" evidence="8">
    <location>
        <begin position="168"/>
        <end position="200"/>
    </location>
</feature>
<dbReference type="InterPro" id="IPR050297">
    <property type="entry name" value="LipidA_mod_glycosyltrf_83"/>
</dbReference>
<feature type="transmembrane region" description="Helical" evidence="8">
    <location>
        <begin position="330"/>
        <end position="348"/>
    </location>
</feature>
<comment type="subcellular location">
    <subcellularLocation>
        <location evidence="1">Cell membrane</location>
        <topology evidence="1">Multi-pass membrane protein</topology>
    </subcellularLocation>
</comment>
<feature type="transmembrane region" description="Helical" evidence="8">
    <location>
        <begin position="85"/>
        <end position="105"/>
    </location>
</feature>
<feature type="transmembrane region" description="Helical" evidence="8">
    <location>
        <begin position="303"/>
        <end position="323"/>
    </location>
</feature>
<evidence type="ECO:0000256" key="5">
    <source>
        <dbReference type="ARBA" id="ARBA00022692"/>
    </source>
</evidence>
<evidence type="ECO:0000256" key="7">
    <source>
        <dbReference type="ARBA" id="ARBA00023136"/>
    </source>
</evidence>
<dbReference type="EMBL" id="PFED01000063">
    <property type="protein sequence ID" value="PJE63062.1"/>
    <property type="molecule type" value="Genomic_DNA"/>
</dbReference>
<dbReference type="PANTHER" id="PTHR33908:SF11">
    <property type="entry name" value="MEMBRANE PROTEIN"/>
    <property type="match status" value="1"/>
</dbReference>
<feature type="transmembrane region" description="Helical" evidence="8">
    <location>
        <begin position="360"/>
        <end position="378"/>
    </location>
</feature>
<feature type="transmembrane region" description="Helical" evidence="8">
    <location>
        <begin position="139"/>
        <end position="156"/>
    </location>
</feature>
<proteinExistence type="predicted"/>
<comment type="caution">
    <text evidence="9">The sequence shown here is derived from an EMBL/GenBank/DDBJ whole genome shotgun (WGS) entry which is preliminary data.</text>
</comment>
<keyword evidence="3" id="KW-0328">Glycosyltransferase</keyword>
<dbReference type="GO" id="GO:0005886">
    <property type="term" value="C:plasma membrane"/>
    <property type="evidence" value="ECO:0007669"/>
    <property type="project" value="UniProtKB-SubCell"/>
</dbReference>
<keyword evidence="5 8" id="KW-0812">Transmembrane</keyword>
<feature type="transmembrane region" description="Helical" evidence="8">
    <location>
        <begin position="385"/>
        <end position="404"/>
    </location>
</feature>
<gene>
    <name evidence="9" type="ORF">COU88_01565</name>
</gene>
<evidence type="ECO:0000256" key="1">
    <source>
        <dbReference type="ARBA" id="ARBA00004651"/>
    </source>
</evidence>
<dbReference type="GO" id="GO:0009103">
    <property type="term" value="P:lipopolysaccharide biosynthetic process"/>
    <property type="evidence" value="ECO:0007669"/>
    <property type="project" value="UniProtKB-ARBA"/>
</dbReference>
<keyword evidence="2" id="KW-1003">Cell membrane</keyword>
<sequence>MPSKDKKVSFVILFVIILSTILHFHNALLYMPNHGFDGSGHVYYAQYIAQNGTLPDPNHWETHQPPLYYIIGAAFIRMSGMDVKALQLVNPLLFFILVYVAFLGLKKTFGMTVSTYIGTLAVVALPMLNIFPPMVTNEFLNALLITASFVTSLYIAHTKSKREFWRLLLLWIAITTLGFYTKISIFTAIPPLVVALFILAKNKKPMYSIKKFIIFCTLSISIVGTIAYPIYLRAPKNSPTNVANVVSIKSQRPLNFYYRMDWLWKGDMFNAQYYSFLGGSWNSFWQDGHNAITPFVSFHKKVLVLWSLGFILFPLSLYGWYVLWKKHRTAALVIGSYGVTALVIYTLFNTRGSHYSAVRLTYVMPIAIVYAFGIAGAATQKKIYWVLAVLLFIQYAVMVSHFWIQPWWHVTK</sequence>
<name>A0A2M8KT09_9BACT</name>
<reference evidence="10" key="1">
    <citation type="submission" date="2017-09" db="EMBL/GenBank/DDBJ databases">
        <title>Depth-based differentiation of microbial function through sediment-hosted aquifers and enrichment of novel symbionts in the deep terrestrial subsurface.</title>
        <authorList>
            <person name="Probst A.J."/>
            <person name="Ladd B."/>
            <person name="Jarett J.K."/>
            <person name="Geller-Mcgrath D.E."/>
            <person name="Sieber C.M.K."/>
            <person name="Emerson J.B."/>
            <person name="Anantharaman K."/>
            <person name="Thomas B.C."/>
            <person name="Malmstrom R."/>
            <person name="Stieglmeier M."/>
            <person name="Klingl A."/>
            <person name="Woyke T."/>
            <person name="Ryan C.M."/>
            <person name="Banfield J.F."/>
        </authorList>
    </citation>
    <scope>NUCLEOTIDE SEQUENCE [LARGE SCALE GENOMIC DNA]</scope>
</reference>
<evidence type="ECO:0000313" key="9">
    <source>
        <dbReference type="EMBL" id="PJE63062.1"/>
    </source>
</evidence>
<protein>
    <submittedName>
        <fullName evidence="9">Uncharacterized protein</fullName>
    </submittedName>
</protein>
<keyword evidence="7 8" id="KW-0472">Membrane</keyword>
<evidence type="ECO:0000256" key="6">
    <source>
        <dbReference type="ARBA" id="ARBA00022989"/>
    </source>
</evidence>
<dbReference type="GO" id="GO:0016763">
    <property type="term" value="F:pentosyltransferase activity"/>
    <property type="evidence" value="ECO:0007669"/>
    <property type="project" value="TreeGrafter"/>
</dbReference>
<keyword evidence="6 8" id="KW-1133">Transmembrane helix</keyword>
<feature type="transmembrane region" description="Helical" evidence="8">
    <location>
        <begin position="12"/>
        <end position="31"/>
    </location>
</feature>
<feature type="transmembrane region" description="Helical" evidence="8">
    <location>
        <begin position="212"/>
        <end position="231"/>
    </location>
</feature>
<dbReference type="PANTHER" id="PTHR33908">
    <property type="entry name" value="MANNOSYLTRANSFERASE YKCB-RELATED"/>
    <property type="match status" value="1"/>
</dbReference>
<keyword evidence="4" id="KW-0808">Transferase</keyword>
<evidence type="ECO:0000256" key="8">
    <source>
        <dbReference type="SAM" id="Phobius"/>
    </source>
</evidence>
<evidence type="ECO:0000313" key="10">
    <source>
        <dbReference type="Proteomes" id="UP000229554"/>
    </source>
</evidence>
<evidence type="ECO:0000256" key="3">
    <source>
        <dbReference type="ARBA" id="ARBA00022676"/>
    </source>
</evidence>
<accession>A0A2M8KT09</accession>